<evidence type="ECO:0000313" key="3">
    <source>
        <dbReference type="Proteomes" id="UP001479290"/>
    </source>
</evidence>
<reference evidence="2 3" key="1">
    <citation type="submission" date="2024-05" db="EMBL/GenBank/DDBJ databases">
        <title>A high-quality chromosomal-level genome assembly of Topmouth culter (Culter alburnus).</title>
        <authorList>
            <person name="Zhao H."/>
        </authorList>
    </citation>
    <scope>NUCLEOTIDE SEQUENCE [LARGE SCALE GENOMIC DNA]</scope>
    <source>
        <strain evidence="2">CATC2023</strain>
        <tissue evidence="2">Muscle</tissue>
    </source>
</reference>
<keyword evidence="3" id="KW-1185">Reference proteome</keyword>
<evidence type="ECO:0000256" key="1">
    <source>
        <dbReference type="SAM" id="MobiDB-lite"/>
    </source>
</evidence>
<organism evidence="2 3">
    <name type="scientific">Culter alburnus</name>
    <name type="common">Topmouth culter</name>
    <dbReference type="NCBI Taxonomy" id="194366"/>
    <lineage>
        <taxon>Eukaryota</taxon>
        <taxon>Metazoa</taxon>
        <taxon>Chordata</taxon>
        <taxon>Craniata</taxon>
        <taxon>Vertebrata</taxon>
        <taxon>Euteleostomi</taxon>
        <taxon>Actinopterygii</taxon>
        <taxon>Neopterygii</taxon>
        <taxon>Teleostei</taxon>
        <taxon>Ostariophysi</taxon>
        <taxon>Cypriniformes</taxon>
        <taxon>Xenocyprididae</taxon>
        <taxon>Xenocypridinae</taxon>
        <taxon>Culter</taxon>
    </lineage>
</organism>
<protein>
    <submittedName>
        <fullName evidence="2">Uncharacterized protein</fullName>
    </submittedName>
</protein>
<gene>
    <name evidence="2" type="ORF">ABG768_005508</name>
</gene>
<accession>A0AAW1ZSM2</accession>
<comment type="caution">
    <text evidence="2">The sequence shown here is derived from an EMBL/GenBank/DDBJ whole genome shotgun (WGS) entry which is preliminary data.</text>
</comment>
<feature type="region of interest" description="Disordered" evidence="1">
    <location>
        <begin position="57"/>
        <end position="95"/>
    </location>
</feature>
<feature type="compositionally biased region" description="Basic and acidic residues" evidence="1">
    <location>
        <begin position="58"/>
        <end position="69"/>
    </location>
</feature>
<evidence type="ECO:0000313" key="2">
    <source>
        <dbReference type="EMBL" id="KAK9964320.1"/>
    </source>
</evidence>
<sequence length="95" mass="10757">MHNFPFLPTHSCVSEAWRSALVNQGFLQQQDPIRPRWRPKGQLGGQAWGIQALCWTPEETKGPEQEKVRTTRPGTLRDANTLKDLGEDPSHPLLT</sequence>
<dbReference type="Proteomes" id="UP001479290">
    <property type="component" value="Unassembled WGS sequence"/>
</dbReference>
<dbReference type="EMBL" id="JAWDJR010000013">
    <property type="protein sequence ID" value="KAK9964320.1"/>
    <property type="molecule type" value="Genomic_DNA"/>
</dbReference>
<proteinExistence type="predicted"/>
<name>A0AAW1ZSM2_CULAL</name>
<feature type="compositionally biased region" description="Basic and acidic residues" evidence="1">
    <location>
        <begin position="80"/>
        <end position="95"/>
    </location>
</feature>
<dbReference type="AlphaFoldDB" id="A0AAW1ZSM2"/>